<evidence type="ECO:0000313" key="16">
    <source>
        <dbReference type="Proteomes" id="UP000748752"/>
    </source>
</evidence>
<evidence type="ECO:0000256" key="9">
    <source>
        <dbReference type="ARBA" id="ARBA00023306"/>
    </source>
</evidence>
<dbReference type="InterPro" id="IPR008881">
    <property type="entry name" value="Trigger_fac_ribosome-bd_bac"/>
</dbReference>
<comment type="domain">
    <text evidence="11">Consists of 3 domains; the N-terminus binds the ribosome, the middle domain has PPIase activity, while the C-terminus has intrinsic chaperone activity on its own.</text>
</comment>
<comment type="similarity">
    <text evidence="2 11 13">Belongs to the FKBP-type PPIase family. Tig subfamily.</text>
</comment>
<evidence type="ECO:0000256" key="10">
    <source>
        <dbReference type="ARBA" id="ARBA00029986"/>
    </source>
</evidence>
<dbReference type="PROSITE" id="PS50059">
    <property type="entry name" value="FKBP_PPIASE"/>
    <property type="match status" value="1"/>
</dbReference>
<dbReference type="Gene3D" id="3.30.70.1050">
    <property type="entry name" value="Trigger factor ribosome-binding domain"/>
    <property type="match status" value="1"/>
</dbReference>
<dbReference type="HAMAP" id="MF_00303">
    <property type="entry name" value="Trigger_factor_Tig"/>
    <property type="match status" value="1"/>
</dbReference>
<feature type="domain" description="PPIase FKBP-type" evidence="14">
    <location>
        <begin position="161"/>
        <end position="249"/>
    </location>
</feature>
<dbReference type="InterPro" id="IPR037041">
    <property type="entry name" value="Trigger_fac_C_sf"/>
</dbReference>
<comment type="catalytic activity">
    <reaction evidence="1 11 12">
        <text>[protein]-peptidylproline (omega=180) = [protein]-peptidylproline (omega=0)</text>
        <dbReference type="Rhea" id="RHEA:16237"/>
        <dbReference type="Rhea" id="RHEA-COMP:10747"/>
        <dbReference type="Rhea" id="RHEA-COMP:10748"/>
        <dbReference type="ChEBI" id="CHEBI:83833"/>
        <dbReference type="ChEBI" id="CHEBI:83834"/>
        <dbReference type="EC" id="5.2.1.8"/>
    </reaction>
</comment>
<dbReference type="EMBL" id="NRRV01000001">
    <property type="protein sequence ID" value="MBK1629153.1"/>
    <property type="molecule type" value="Genomic_DNA"/>
</dbReference>
<evidence type="ECO:0000256" key="8">
    <source>
        <dbReference type="ARBA" id="ARBA00023235"/>
    </source>
</evidence>
<comment type="function">
    <text evidence="11">Involved in protein export. Acts as a chaperone by maintaining the newly synthesized protein in an open conformation. Functions as a peptidyl-prolyl cis-trans isomerase.</text>
</comment>
<dbReference type="Pfam" id="PF05697">
    <property type="entry name" value="Trigger_N"/>
    <property type="match status" value="1"/>
</dbReference>
<dbReference type="NCBIfam" id="TIGR00115">
    <property type="entry name" value="tig"/>
    <property type="match status" value="1"/>
</dbReference>
<dbReference type="PANTHER" id="PTHR30560">
    <property type="entry name" value="TRIGGER FACTOR CHAPERONE AND PEPTIDYL-PROLYL CIS/TRANS ISOMERASE"/>
    <property type="match status" value="1"/>
</dbReference>
<dbReference type="InterPro" id="IPR001179">
    <property type="entry name" value="PPIase_FKBP_dom"/>
</dbReference>
<dbReference type="InterPro" id="IPR027304">
    <property type="entry name" value="Trigger_fact/SurA_dom_sf"/>
</dbReference>
<evidence type="ECO:0000256" key="11">
    <source>
        <dbReference type="HAMAP-Rule" id="MF_00303"/>
    </source>
</evidence>
<dbReference type="PANTHER" id="PTHR30560:SF3">
    <property type="entry name" value="TRIGGER FACTOR-LIKE PROTEIN TIG, CHLOROPLASTIC"/>
    <property type="match status" value="1"/>
</dbReference>
<comment type="subcellular location">
    <subcellularLocation>
        <location evidence="11">Cytoplasm</location>
    </subcellularLocation>
    <text evidence="11">About half TF is bound to the ribosome near the polypeptide exit tunnel while the other half is free in the cytoplasm.</text>
</comment>
<gene>
    <name evidence="11" type="primary">tig</name>
    <name evidence="15" type="ORF">CKO31_00080</name>
</gene>
<organism evidence="15 16">
    <name type="scientific">Thiohalocapsa halophila</name>
    <dbReference type="NCBI Taxonomy" id="69359"/>
    <lineage>
        <taxon>Bacteria</taxon>
        <taxon>Pseudomonadati</taxon>
        <taxon>Pseudomonadota</taxon>
        <taxon>Gammaproteobacteria</taxon>
        <taxon>Chromatiales</taxon>
        <taxon>Chromatiaceae</taxon>
        <taxon>Thiohalocapsa</taxon>
    </lineage>
</organism>
<keyword evidence="7 11" id="KW-0143">Chaperone</keyword>
<keyword evidence="9 11" id="KW-0131">Cell cycle</keyword>
<dbReference type="Gene3D" id="1.10.3120.10">
    <property type="entry name" value="Trigger factor, C-terminal domain"/>
    <property type="match status" value="1"/>
</dbReference>
<evidence type="ECO:0000256" key="5">
    <source>
        <dbReference type="ARBA" id="ARBA00022618"/>
    </source>
</evidence>
<dbReference type="SUPFAM" id="SSF54534">
    <property type="entry name" value="FKBP-like"/>
    <property type="match status" value="1"/>
</dbReference>
<evidence type="ECO:0000256" key="1">
    <source>
        <dbReference type="ARBA" id="ARBA00000971"/>
    </source>
</evidence>
<keyword evidence="16" id="KW-1185">Reference proteome</keyword>
<keyword evidence="11" id="KW-0963">Cytoplasm</keyword>
<dbReference type="Proteomes" id="UP000748752">
    <property type="component" value="Unassembled WGS sequence"/>
</dbReference>
<dbReference type="Pfam" id="PF05698">
    <property type="entry name" value="Trigger_C"/>
    <property type="match status" value="1"/>
</dbReference>
<evidence type="ECO:0000256" key="2">
    <source>
        <dbReference type="ARBA" id="ARBA00005464"/>
    </source>
</evidence>
<evidence type="ECO:0000256" key="3">
    <source>
        <dbReference type="ARBA" id="ARBA00013194"/>
    </source>
</evidence>
<dbReference type="InterPro" id="IPR046357">
    <property type="entry name" value="PPIase_dom_sf"/>
</dbReference>
<keyword evidence="8 11" id="KW-0413">Isomerase</keyword>
<sequence length="430" mass="48039">MQVTVEAGEGLARRMTVELPADDVEQQVDQKLREVARQARLPGFRPGKVPMRVLRQRFGENVRGEVLGEMVQSTFPQAVAEQELRLAGQPQIEPDIDAESGRYAYVARFEVLPEIDLHDLTGKRIARPVAEVADADVDRMIERLREQRRTFEDVERPAQSGDRLTISFTGSIDGEPFEGGSGEHRQLVLGSGTFIPGFEEQLEGASAGDERVVEVTFPEDYQNSELAGRAAQFQVSVEAVAEPHLPDLDADFMTAFGIEDGDFEHFRADVRANMERELKQRIQSNVKSQVLDALLEANPVDLPAALINEEIQSLKQQTLQSAGGVDIDLPNELFAESAARRVKLGLVVAEVVKRYELKPSEERVRELVEELAATYERPEDFIRYHYADQQRLAAVESLAMEELVVERMLETAEVEEESSSFDALTESSDG</sequence>
<evidence type="ECO:0000256" key="7">
    <source>
        <dbReference type="ARBA" id="ARBA00023186"/>
    </source>
</evidence>
<evidence type="ECO:0000313" key="15">
    <source>
        <dbReference type="EMBL" id="MBK1629153.1"/>
    </source>
</evidence>
<evidence type="ECO:0000256" key="4">
    <source>
        <dbReference type="ARBA" id="ARBA00016902"/>
    </source>
</evidence>
<proteinExistence type="inferred from homology"/>
<dbReference type="InterPro" id="IPR005215">
    <property type="entry name" value="Trig_fac"/>
</dbReference>
<dbReference type="PIRSF" id="PIRSF003095">
    <property type="entry name" value="Trigger_factor"/>
    <property type="match status" value="1"/>
</dbReference>
<dbReference type="InterPro" id="IPR008880">
    <property type="entry name" value="Trigger_fac_C"/>
</dbReference>
<dbReference type="RefSeq" id="WP_200232798.1">
    <property type="nucleotide sequence ID" value="NZ_NRRV01000001.1"/>
</dbReference>
<comment type="caution">
    <text evidence="15">The sequence shown here is derived from an EMBL/GenBank/DDBJ whole genome shotgun (WGS) entry which is preliminary data.</text>
</comment>
<evidence type="ECO:0000256" key="12">
    <source>
        <dbReference type="PROSITE-ProRule" id="PRU00277"/>
    </source>
</evidence>
<reference evidence="15 16" key="1">
    <citation type="journal article" date="2020" name="Microorganisms">
        <title>Osmotic Adaptation and Compatible Solute Biosynthesis of Phototrophic Bacteria as Revealed from Genome Analyses.</title>
        <authorList>
            <person name="Imhoff J.F."/>
            <person name="Rahn T."/>
            <person name="Kunzel S."/>
            <person name="Keller A."/>
            <person name="Neulinger S.C."/>
        </authorList>
    </citation>
    <scope>NUCLEOTIDE SEQUENCE [LARGE SCALE GENOMIC DNA]</scope>
    <source>
        <strain evidence="15 16">DSM 6210</strain>
    </source>
</reference>
<evidence type="ECO:0000259" key="14">
    <source>
        <dbReference type="PROSITE" id="PS50059"/>
    </source>
</evidence>
<dbReference type="SUPFAM" id="SSF102735">
    <property type="entry name" value="Trigger factor ribosome-binding domain"/>
    <property type="match status" value="1"/>
</dbReference>
<dbReference type="Gene3D" id="3.10.50.40">
    <property type="match status" value="1"/>
</dbReference>
<name>A0ABS1CB01_9GAMM</name>
<evidence type="ECO:0000256" key="6">
    <source>
        <dbReference type="ARBA" id="ARBA00023110"/>
    </source>
</evidence>
<keyword evidence="6 11" id="KW-0697">Rotamase</keyword>
<dbReference type="EC" id="5.2.1.8" evidence="3 11"/>
<keyword evidence="5 11" id="KW-0132">Cell division</keyword>
<accession>A0ABS1CB01</accession>
<protein>
    <recommendedName>
        <fullName evidence="4 11">Trigger factor</fullName>
        <shortName evidence="11">TF</shortName>
        <ecNumber evidence="3 11">5.2.1.8</ecNumber>
    </recommendedName>
    <alternativeName>
        <fullName evidence="10 11">PPIase</fullName>
    </alternativeName>
</protein>
<dbReference type="InterPro" id="IPR036611">
    <property type="entry name" value="Trigger_fac_ribosome-bd_sf"/>
</dbReference>
<dbReference type="SUPFAM" id="SSF109998">
    <property type="entry name" value="Triger factor/SurA peptide-binding domain-like"/>
    <property type="match status" value="1"/>
</dbReference>
<dbReference type="Pfam" id="PF00254">
    <property type="entry name" value="FKBP_C"/>
    <property type="match status" value="1"/>
</dbReference>
<evidence type="ECO:0000256" key="13">
    <source>
        <dbReference type="RuleBase" id="RU003914"/>
    </source>
</evidence>